<dbReference type="InParanoid" id="B3S6X6"/>
<dbReference type="EMBL" id="DS985253">
    <property type="protein sequence ID" value="EDV21469.1"/>
    <property type="molecule type" value="Genomic_DNA"/>
</dbReference>
<dbReference type="Proteomes" id="UP000009022">
    <property type="component" value="Unassembled WGS sequence"/>
</dbReference>
<keyword evidence="1" id="KW-0812">Transmembrane</keyword>
<evidence type="ECO:0000313" key="3">
    <source>
        <dbReference type="Proteomes" id="UP000009022"/>
    </source>
</evidence>
<evidence type="ECO:0000313" key="2">
    <source>
        <dbReference type="EMBL" id="EDV21469.1"/>
    </source>
</evidence>
<dbReference type="RefSeq" id="XP_002116069.1">
    <property type="nucleotide sequence ID" value="XM_002116033.1"/>
</dbReference>
<feature type="transmembrane region" description="Helical" evidence="1">
    <location>
        <begin position="12"/>
        <end position="35"/>
    </location>
</feature>
<proteinExistence type="predicted"/>
<feature type="transmembrane region" description="Helical" evidence="1">
    <location>
        <begin position="55"/>
        <end position="77"/>
    </location>
</feature>
<accession>B3S6X6</accession>
<dbReference type="CTD" id="6757282"/>
<dbReference type="AlphaFoldDB" id="B3S6X6"/>
<sequence length="213" mass="22473">MSAVVAAYSTIAFTHMGIELIISGIVTIALHYGIGSNPILASVVYAGTQTVIYHYPVWGGVFAILVGIVGIIVGSAVQRTSNSVKGVTFVGLVGFITQFIAFCFGCNSISTSVTYLQTIGQLNPLYNFVPIIFSVIYMLIFLANFAVCIRFMTLGRAIIKGTATVIVQPAQTTVVIQQTTTTTVPQQPPGYDAANMGQPVQAAQPAMVTGVKA</sequence>
<protein>
    <submittedName>
        <fullName evidence="2">Expressed protein</fullName>
    </submittedName>
</protein>
<gene>
    <name evidence="2" type="ORF">TRIADDRAFT_64234</name>
</gene>
<evidence type="ECO:0000256" key="1">
    <source>
        <dbReference type="SAM" id="Phobius"/>
    </source>
</evidence>
<dbReference type="KEGG" id="tad:TRIADDRAFT_64234"/>
<feature type="transmembrane region" description="Helical" evidence="1">
    <location>
        <begin position="128"/>
        <end position="152"/>
    </location>
</feature>
<dbReference type="GeneID" id="6757282"/>
<dbReference type="HOGENOM" id="CLU_1295856_0_0_1"/>
<keyword evidence="1" id="KW-0472">Membrane</keyword>
<name>B3S6X6_TRIAD</name>
<organism evidence="2 3">
    <name type="scientific">Trichoplax adhaerens</name>
    <name type="common">Trichoplax reptans</name>
    <dbReference type="NCBI Taxonomy" id="10228"/>
    <lineage>
        <taxon>Eukaryota</taxon>
        <taxon>Metazoa</taxon>
        <taxon>Placozoa</taxon>
        <taxon>Uniplacotomia</taxon>
        <taxon>Trichoplacea</taxon>
        <taxon>Trichoplacidae</taxon>
        <taxon>Trichoplax</taxon>
    </lineage>
</organism>
<feature type="transmembrane region" description="Helical" evidence="1">
    <location>
        <begin position="89"/>
        <end position="116"/>
    </location>
</feature>
<keyword evidence="1" id="KW-1133">Transmembrane helix</keyword>
<keyword evidence="3" id="KW-1185">Reference proteome</keyword>
<reference evidence="2 3" key="1">
    <citation type="journal article" date="2008" name="Nature">
        <title>The Trichoplax genome and the nature of placozoans.</title>
        <authorList>
            <person name="Srivastava M."/>
            <person name="Begovic E."/>
            <person name="Chapman J."/>
            <person name="Putnam N.H."/>
            <person name="Hellsten U."/>
            <person name="Kawashima T."/>
            <person name="Kuo A."/>
            <person name="Mitros T."/>
            <person name="Salamov A."/>
            <person name="Carpenter M.L."/>
            <person name="Signorovitch A.Y."/>
            <person name="Moreno M.A."/>
            <person name="Kamm K."/>
            <person name="Grimwood J."/>
            <person name="Schmutz J."/>
            <person name="Shapiro H."/>
            <person name="Grigoriev I.V."/>
            <person name="Buss L.W."/>
            <person name="Schierwater B."/>
            <person name="Dellaporta S.L."/>
            <person name="Rokhsar D.S."/>
        </authorList>
    </citation>
    <scope>NUCLEOTIDE SEQUENCE [LARGE SCALE GENOMIC DNA]</scope>
    <source>
        <strain evidence="2 3">Grell-BS-1999</strain>
    </source>
</reference>